<keyword evidence="2" id="KW-0560">Oxidoreductase</keyword>
<dbReference type="Proteomes" id="UP000012174">
    <property type="component" value="Unassembled WGS sequence"/>
</dbReference>
<evidence type="ECO:0000313" key="3">
    <source>
        <dbReference type="EMBL" id="EMR69680.1"/>
    </source>
</evidence>
<evidence type="ECO:0000256" key="1">
    <source>
        <dbReference type="ARBA" id="ARBA00022857"/>
    </source>
</evidence>
<dbReference type="AlphaFoldDB" id="M7TSQ9"/>
<organism evidence="3 4">
    <name type="scientific">Eutypa lata (strain UCR-EL1)</name>
    <name type="common">Grapevine dieback disease fungus</name>
    <name type="synonym">Eutypa armeniacae</name>
    <dbReference type="NCBI Taxonomy" id="1287681"/>
    <lineage>
        <taxon>Eukaryota</taxon>
        <taxon>Fungi</taxon>
        <taxon>Dikarya</taxon>
        <taxon>Ascomycota</taxon>
        <taxon>Pezizomycotina</taxon>
        <taxon>Sordariomycetes</taxon>
        <taxon>Xylariomycetidae</taxon>
        <taxon>Xylariales</taxon>
        <taxon>Diatrypaceae</taxon>
        <taxon>Eutypa</taxon>
    </lineage>
</organism>
<dbReference type="GO" id="GO:0016491">
    <property type="term" value="F:oxidoreductase activity"/>
    <property type="evidence" value="ECO:0007669"/>
    <property type="project" value="UniProtKB-KW"/>
</dbReference>
<dbReference type="eggNOG" id="ENOG502S12R">
    <property type="taxonomic scope" value="Eukaryota"/>
</dbReference>
<dbReference type="Gene3D" id="3.40.50.720">
    <property type="entry name" value="NAD(P)-binding Rossmann-like Domain"/>
    <property type="match status" value="1"/>
</dbReference>
<dbReference type="OMA" id="ARICHIV"/>
<dbReference type="Gene3D" id="3.90.25.10">
    <property type="entry name" value="UDP-galactose 4-epimerase, domain 1"/>
    <property type="match status" value="1"/>
</dbReference>
<gene>
    <name evidence="3" type="ORF">UCREL1_3302</name>
</gene>
<accession>M7TSQ9</accession>
<dbReference type="EMBL" id="KB706037">
    <property type="protein sequence ID" value="EMR69680.1"/>
    <property type="molecule type" value="Genomic_DNA"/>
</dbReference>
<dbReference type="PANTHER" id="PTHR47706:SF9">
    <property type="entry name" value="NMRA-LIKE DOMAIN-CONTAINING PROTEIN-RELATED"/>
    <property type="match status" value="1"/>
</dbReference>
<dbReference type="HOGENOM" id="CLU_058266_0_0_1"/>
<evidence type="ECO:0000256" key="2">
    <source>
        <dbReference type="ARBA" id="ARBA00023002"/>
    </source>
</evidence>
<keyword evidence="4" id="KW-1185">Reference proteome</keyword>
<keyword evidence="1" id="KW-0521">NADP</keyword>
<reference evidence="4" key="1">
    <citation type="journal article" date="2013" name="Genome Announc.">
        <title>Draft genome sequence of the grapevine dieback fungus Eutypa lata UCR-EL1.</title>
        <authorList>
            <person name="Blanco-Ulate B."/>
            <person name="Rolshausen P.E."/>
            <person name="Cantu D."/>
        </authorList>
    </citation>
    <scope>NUCLEOTIDE SEQUENCE [LARGE SCALE GENOMIC DNA]</scope>
    <source>
        <strain evidence="4">UCR-EL1</strain>
    </source>
</reference>
<name>M7TSQ9_EUTLA</name>
<dbReference type="InterPro" id="IPR051609">
    <property type="entry name" value="NmrA/Isoflavone_reductase-like"/>
</dbReference>
<dbReference type="KEGG" id="ela:UCREL1_3302"/>
<sequence>MNLIHAAAAAGVYGYITSDFGVDYNVPNDHFDHPVWHEKQQHVEYSKSQGLRTLAICVGLFQEGPFGAFGPWHGFDVDSRTFIVAGTGHEPISVTSKIDIGAAVARICHIVLTTEATQEPSEFQPLAGKDYVRISGQALTPHDVIGIIHRHGEAEDRKDEDRSRDWKVQALISDEQRAAFQASMKLVAMDEAAEAAIGADADFDPQFANDIAGRVFRAMGDGTLHLAENDNELLNPGEKYWKWTSLTNFERDTKPKTLWE</sequence>
<dbReference type="OrthoDB" id="9974981at2759"/>
<evidence type="ECO:0000313" key="4">
    <source>
        <dbReference type="Proteomes" id="UP000012174"/>
    </source>
</evidence>
<protein>
    <submittedName>
        <fullName evidence="3">Putative isoflavone reductase family protein</fullName>
    </submittedName>
</protein>
<dbReference type="PANTHER" id="PTHR47706">
    <property type="entry name" value="NMRA-LIKE FAMILY PROTEIN"/>
    <property type="match status" value="1"/>
</dbReference>
<proteinExistence type="predicted"/>